<keyword evidence="3" id="KW-1185">Reference proteome</keyword>
<reference evidence="2 3" key="1">
    <citation type="submission" date="2015-11" db="EMBL/GenBank/DDBJ databases">
        <title>Sequence of Pedobacter ginsenosidimutans.</title>
        <authorList>
            <person name="Carson E."/>
            <person name="Keyser V."/>
            <person name="Newman J."/>
            <person name="Miller J."/>
        </authorList>
    </citation>
    <scope>NUCLEOTIDE SEQUENCE [LARGE SCALE GENOMIC DNA]</scope>
    <source>
        <strain evidence="2 3">KACC 14530</strain>
    </source>
</reference>
<keyword evidence="1" id="KW-0472">Membrane</keyword>
<keyword evidence="1" id="KW-1133">Transmembrane helix</keyword>
<dbReference type="STRING" id="687842.ASU31_12820"/>
<evidence type="ECO:0000313" key="2">
    <source>
        <dbReference type="EMBL" id="KRT15861.1"/>
    </source>
</evidence>
<feature type="transmembrane region" description="Helical" evidence="1">
    <location>
        <begin position="9"/>
        <end position="30"/>
    </location>
</feature>
<evidence type="ECO:0000256" key="1">
    <source>
        <dbReference type="SAM" id="Phobius"/>
    </source>
</evidence>
<name>A0A0T5VRM9_9SPHI</name>
<organism evidence="2 3">
    <name type="scientific">Pedobacter ginsenosidimutans</name>
    <dbReference type="NCBI Taxonomy" id="687842"/>
    <lineage>
        <taxon>Bacteria</taxon>
        <taxon>Pseudomonadati</taxon>
        <taxon>Bacteroidota</taxon>
        <taxon>Sphingobacteriia</taxon>
        <taxon>Sphingobacteriales</taxon>
        <taxon>Sphingobacteriaceae</taxon>
        <taxon>Pedobacter</taxon>
    </lineage>
</organism>
<dbReference type="EMBL" id="LMZQ01000007">
    <property type="protein sequence ID" value="KRT15861.1"/>
    <property type="molecule type" value="Genomic_DNA"/>
</dbReference>
<keyword evidence="1" id="KW-0812">Transmembrane</keyword>
<dbReference type="AlphaFoldDB" id="A0A0T5VRM9"/>
<comment type="caution">
    <text evidence="2">The sequence shown here is derived from an EMBL/GenBank/DDBJ whole genome shotgun (WGS) entry which is preliminary data.</text>
</comment>
<sequence>MMHVKTPRIILFCFFIDCLWLISCSFYLFFRSESKSFTIRHVACAVTVIEKPDKNKAKLYFVKNYSQ</sequence>
<accession>A0A0T5VRM9</accession>
<gene>
    <name evidence="2" type="ORF">ASU31_12820</name>
</gene>
<dbReference type="Proteomes" id="UP000051950">
    <property type="component" value="Unassembled WGS sequence"/>
</dbReference>
<proteinExistence type="predicted"/>
<evidence type="ECO:0000313" key="3">
    <source>
        <dbReference type="Proteomes" id="UP000051950"/>
    </source>
</evidence>
<protein>
    <submittedName>
        <fullName evidence="2">Uncharacterized protein</fullName>
    </submittedName>
</protein>